<dbReference type="SUPFAM" id="SSF46785">
    <property type="entry name" value="Winged helix' DNA-binding domain"/>
    <property type="match status" value="1"/>
</dbReference>
<reference evidence="6" key="1">
    <citation type="submission" date="2021-01" db="EMBL/GenBank/DDBJ databases">
        <title>Genome public.</title>
        <authorList>
            <person name="Liu C."/>
            <person name="Sun Q."/>
        </authorList>
    </citation>
    <scope>NUCLEOTIDE SEQUENCE</scope>
    <source>
        <strain evidence="6">M6</strain>
    </source>
</reference>
<proteinExistence type="inferred from homology"/>
<organism evidence="6 7">
    <name type="scientific">Ruminococcus difficilis</name>
    <dbReference type="NCBI Taxonomy" id="2763069"/>
    <lineage>
        <taxon>Bacteria</taxon>
        <taxon>Bacillati</taxon>
        <taxon>Bacillota</taxon>
        <taxon>Clostridia</taxon>
        <taxon>Eubacteriales</taxon>
        <taxon>Oscillospiraceae</taxon>
        <taxon>Ruminococcus</taxon>
    </lineage>
</organism>
<dbReference type="AlphaFoldDB" id="A0A934WP49"/>
<keyword evidence="7" id="KW-1185">Reference proteome</keyword>
<dbReference type="PRINTS" id="PR00039">
    <property type="entry name" value="HTHLYSR"/>
</dbReference>
<dbReference type="CDD" id="cd05466">
    <property type="entry name" value="PBP2_LTTR_substrate"/>
    <property type="match status" value="1"/>
</dbReference>
<dbReference type="PROSITE" id="PS50931">
    <property type="entry name" value="HTH_LYSR"/>
    <property type="match status" value="1"/>
</dbReference>
<gene>
    <name evidence="6" type="ORF">JKK62_00695</name>
</gene>
<dbReference type="PANTHER" id="PTHR30419:SF8">
    <property type="entry name" value="NITROGEN ASSIMILATION TRANSCRIPTIONAL ACTIVATOR-RELATED"/>
    <property type="match status" value="1"/>
</dbReference>
<dbReference type="InterPro" id="IPR000847">
    <property type="entry name" value="LysR_HTH_N"/>
</dbReference>
<dbReference type="FunFam" id="1.10.10.10:FF:000001">
    <property type="entry name" value="LysR family transcriptional regulator"/>
    <property type="match status" value="1"/>
</dbReference>
<dbReference type="InterPro" id="IPR050950">
    <property type="entry name" value="HTH-type_LysR_regulators"/>
</dbReference>
<dbReference type="Pfam" id="PF03466">
    <property type="entry name" value="LysR_substrate"/>
    <property type="match status" value="1"/>
</dbReference>
<dbReference type="EMBL" id="JAEQMG010000011">
    <property type="protein sequence ID" value="MBK6087186.1"/>
    <property type="molecule type" value="Genomic_DNA"/>
</dbReference>
<dbReference type="Proteomes" id="UP000633365">
    <property type="component" value="Unassembled WGS sequence"/>
</dbReference>
<comment type="similarity">
    <text evidence="1">Belongs to the LysR transcriptional regulatory family.</text>
</comment>
<evidence type="ECO:0000313" key="6">
    <source>
        <dbReference type="EMBL" id="MBK6087186.1"/>
    </source>
</evidence>
<dbReference type="Gene3D" id="3.40.190.290">
    <property type="match status" value="1"/>
</dbReference>
<keyword evidence="3" id="KW-0238">DNA-binding</keyword>
<dbReference type="InterPro" id="IPR036388">
    <property type="entry name" value="WH-like_DNA-bd_sf"/>
</dbReference>
<evidence type="ECO:0000259" key="5">
    <source>
        <dbReference type="PROSITE" id="PS50931"/>
    </source>
</evidence>
<dbReference type="InterPro" id="IPR005119">
    <property type="entry name" value="LysR_subst-bd"/>
</dbReference>
<dbReference type="InterPro" id="IPR036390">
    <property type="entry name" value="WH_DNA-bd_sf"/>
</dbReference>
<evidence type="ECO:0000313" key="7">
    <source>
        <dbReference type="Proteomes" id="UP000633365"/>
    </source>
</evidence>
<evidence type="ECO:0000256" key="2">
    <source>
        <dbReference type="ARBA" id="ARBA00023015"/>
    </source>
</evidence>
<accession>A0A934WP49</accession>
<keyword evidence="4" id="KW-0804">Transcription</keyword>
<dbReference type="GO" id="GO:0005829">
    <property type="term" value="C:cytosol"/>
    <property type="evidence" value="ECO:0007669"/>
    <property type="project" value="TreeGrafter"/>
</dbReference>
<dbReference type="PANTHER" id="PTHR30419">
    <property type="entry name" value="HTH-TYPE TRANSCRIPTIONAL REGULATOR YBHD"/>
    <property type="match status" value="1"/>
</dbReference>
<name>A0A934WP49_9FIRM</name>
<feature type="domain" description="HTH lysR-type" evidence="5">
    <location>
        <begin position="1"/>
        <end position="58"/>
    </location>
</feature>
<dbReference type="Pfam" id="PF00126">
    <property type="entry name" value="HTH_1"/>
    <property type="match status" value="1"/>
</dbReference>
<keyword evidence="2" id="KW-0805">Transcription regulation</keyword>
<protein>
    <submittedName>
        <fullName evidence="6">LysR family transcriptional regulator</fullName>
    </submittedName>
</protein>
<dbReference type="GO" id="GO:0003700">
    <property type="term" value="F:DNA-binding transcription factor activity"/>
    <property type="evidence" value="ECO:0007669"/>
    <property type="project" value="InterPro"/>
</dbReference>
<evidence type="ECO:0000256" key="4">
    <source>
        <dbReference type="ARBA" id="ARBA00023163"/>
    </source>
</evidence>
<sequence length="291" mass="32735">MELRVLNYFLAVAREESISGAANALHLSQPTLSRQLKDMEDELGKQLFIRGRKRIELTDEGRILKKRAEEIIALVEKTENEITVSDEHISGDVFIGAGETVGVHFLTKAAKRVRDSYPDIHFHIISGDRTDVVERLDSGLVDFGLVFGSVDETKYESINIPNSDVWGVLIRNDSPLAKKEMIDPKDLYDKPLIVSRQADKTGIVKRLLQRSADKMNIVATYNLIFNGALMVHDGLGYALCLESVHQPDPNSELVFKPLSTAVSEDLHIVWKKDNVFSKASQKFFEEITKAR</sequence>
<dbReference type="Gene3D" id="1.10.10.10">
    <property type="entry name" value="Winged helix-like DNA-binding domain superfamily/Winged helix DNA-binding domain"/>
    <property type="match status" value="1"/>
</dbReference>
<comment type="caution">
    <text evidence="6">The sequence shown here is derived from an EMBL/GenBank/DDBJ whole genome shotgun (WGS) entry which is preliminary data.</text>
</comment>
<dbReference type="SUPFAM" id="SSF53850">
    <property type="entry name" value="Periplasmic binding protein-like II"/>
    <property type="match status" value="1"/>
</dbReference>
<evidence type="ECO:0000256" key="1">
    <source>
        <dbReference type="ARBA" id="ARBA00009437"/>
    </source>
</evidence>
<evidence type="ECO:0000256" key="3">
    <source>
        <dbReference type="ARBA" id="ARBA00023125"/>
    </source>
</evidence>
<dbReference type="GO" id="GO:0003677">
    <property type="term" value="F:DNA binding"/>
    <property type="evidence" value="ECO:0007669"/>
    <property type="project" value="UniProtKB-KW"/>
</dbReference>